<dbReference type="AlphaFoldDB" id="A0A2W5B788"/>
<proteinExistence type="predicted"/>
<gene>
    <name evidence="1" type="ORF">DI609_04470</name>
</gene>
<dbReference type="EMBL" id="QFNY01000080">
    <property type="protein sequence ID" value="PZP01278.1"/>
    <property type="molecule type" value="Genomic_DNA"/>
</dbReference>
<protein>
    <submittedName>
        <fullName evidence="1">Uncharacterized protein</fullName>
    </submittedName>
</protein>
<comment type="caution">
    <text evidence="1">The sequence shown here is derived from an EMBL/GenBank/DDBJ whole genome shotgun (WGS) entry which is preliminary data.</text>
</comment>
<sequence>MYTPIPGMSHLQLYVAPQRIRYEREPTAADVATRSDIHGLVLIALEVAATLRPMHHLDKNRFAPEIVTHIKAWIKGQDSSGKRGRFSLTSLHARANGEYFGSAFIGGQQRAFTGAATGRYLRSFRLLTVGTRLPAATARPSSKL</sequence>
<evidence type="ECO:0000313" key="2">
    <source>
        <dbReference type="Proteomes" id="UP000249451"/>
    </source>
</evidence>
<organism evidence="1 2">
    <name type="scientific">Corynebacterium urealyticum</name>
    <dbReference type="NCBI Taxonomy" id="43771"/>
    <lineage>
        <taxon>Bacteria</taxon>
        <taxon>Bacillati</taxon>
        <taxon>Actinomycetota</taxon>
        <taxon>Actinomycetes</taxon>
        <taxon>Mycobacteriales</taxon>
        <taxon>Corynebacteriaceae</taxon>
        <taxon>Corynebacterium</taxon>
    </lineage>
</organism>
<reference evidence="1 2" key="1">
    <citation type="submission" date="2017-11" db="EMBL/GenBank/DDBJ databases">
        <title>Infants hospitalized years apart are colonized by the same room-sourced microbial strains.</title>
        <authorList>
            <person name="Brooks B."/>
            <person name="Olm M.R."/>
            <person name="Firek B.A."/>
            <person name="Baker R."/>
            <person name="Thomas B.C."/>
            <person name="Morowitz M.J."/>
            <person name="Banfield J.F."/>
        </authorList>
    </citation>
    <scope>NUCLEOTIDE SEQUENCE [LARGE SCALE GENOMIC DNA]</scope>
    <source>
        <strain evidence="1">S2_012_000_R3_87</strain>
    </source>
</reference>
<dbReference type="Proteomes" id="UP000249451">
    <property type="component" value="Unassembled WGS sequence"/>
</dbReference>
<name>A0A2W5B788_9CORY</name>
<accession>A0A2W5B788</accession>
<evidence type="ECO:0000313" key="1">
    <source>
        <dbReference type="EMBL" id="PZP01278.1"/>
    </source>
</evidence>